<dbReference type="OrthoDB" id="420195at2759"/>
<dbReference type="GO" id="GO:0006457">
    <property type="term" value="P:protein folding"/>
    <property type="evidence" value="ECO:0007669"/>
    <property type="project" value="TreeGrafter"/>
</dbReference>
<dbReference type="GO" id="GO:0051879">
    <property type="term" value="F:Hsp90 protein binding"/>
    <property type="evidence" value="ECO:0007669"/>
    <property type="project" value="InterPro"/>
</dbReference>
<evidence type="ECO:0000256" key="1">
    <source>
        <dbReference type="ARBA" id="ARBA00022737"/>
    </source>
</evidence>
<feature type="domain" description="Cns1/TTC4 wheel" evidence="3">
    <location>
        <begin position="42"/>
        <end position="94"/>
    </location>
</feature>
<evidence type="ECO:0000313" key="4">
    <source>
        <dbReference type="EMBL" id="CAG5129240.1"/>
    </source>
</evidence>
<evidence type="ECO:0000313" key="5">
    <source>
        <dbReference type="Proteomes" id="UP000678393"/>
    </source>
</evidence>
<keyword evidence="5" id="KW-1185">Reference proteome</keyword>
<dbReference type="GO" id="GO:0005829">
    <property type="term" value="C:cytosol"/>
    <property type="evidence" value="ECO:0007669"/>
    <property type="project" value="TreeGrafter"/>
</dbReference>
<feature type="non-terminal residue" evidence="4">
    <location>
        <position position="1"/>
    </location>
</feature>
<sequence>KRGINIASMKVSKDTKIDPLLLTALESHNPTGSKVHINEDGVMFWPVIFFYPEYAETDFIHAFNEQDTLYDHLIHMFGPEVDPPSWDLEHKLYKISPESTLLKALQNKKYIVYAGTPGFILVVKGSKFQQEFLNRYKK</sequence>
<name>A0A8S3ZN64_9EUPU</name>
<dbReference type="CDD" id="cd21380">
    <property type="entry name" value="CTWD_Cns1"/>
    <property type="match status" value="1"/>
</dbReference>
<dbReference type="PANTHER" id="PTHR46035">
    <property type="entry name" value="TETRATRICOPEPTIDE REPEAT PROTEIN 4"/>
    <property type="match status" value="1"/>
</dbReference>
<comment type="caution">
    <text evidence="4">The sequence shown here is derived from an EMBL/GenBank/DDBJ whole genome shotgun (WGS) entry which is preliminary data.</text>
</comment>
<dbReference type="EMBL" id="CAJHNH020003411">
    <property type="protein sequence ID" value="CAG5129240.1"/>
    <property type="molecule type" value="Genomic_DNA"/>
</dbReference>
<dbReference type="AlphaFoldDB" id="A0A8S3ZN64"/>
<proteinExistence type="predicted"/>
<dbReference type="InterPro" id="IPR044059">
    <property type="entry name" value="Csn1/TTC4_wheel"/>
</dbReference>
<organism evidence="4 5">
    <name type="scientific">Candidula unifasciata</name>
    <dbReference type="NCBI Taxonomy" id="100452"/>
    <lineage>
        <taxon>Eukaryota</taxon>
        <taxon>Metazoa</taxon>
        <taxon>Spiralia</taxon>
        <taxon>Lophotrochozoa</taxon>
        <taxon>Mollusca</taxon>
        <taxon>Gastropoda</taxon>
        <taxon>Heterobranchia</taxon>
        <taxon>Euthyneura</taxon>
        <taxon>Panpulmonata</taxon>
        <taxon>Eupulmonata</taxon>
        <taxon>Stylommatophora</taxon>
        <taxon>Helicina</taxon>
        <taxon>Helicoidea</taxon>
        <taxon>Geomitridae</taxon>
        <taxon>Candidula</taxon>
    </lineage>
</organism>
<evidence type="ECO:0000259" key="3">
    <source>
        <dbReference type="Pfam" id="PF18972"/>
    </source>
</evidence>
<reference evidence="4" key="1">
    <citation type="submission" date="2021-04" db="EMBL/GenBank/DDBJ databases">
        <authorList>
            <consortium name="Molecular Ecology Group"/>
        </authorList>
    </citation>
    <scope>NUCLEOTIDE SEQUENCE</scope>
</reference>
<protein>
    <recommendedName>
        <fullName evidence="3">Cns1/TTC4 wheel domain-containing protein</fullName>
    </recommendedName>
</protein>
<dbReference type="GO" id="GO:0005634">
    <property type="term" value="C:nucleus"/>
    <property type="evidence" value="ECO:0007669"/>
    <property type="project" value="TreeGrafter"/>
</dbReference>
<evidence type="ECO:0000256" key="2">
    <source>
        <dbReference type="ARBA" id="ARBA00022803"/>
    </source>
</evidence>
<dbReference type="Proteomes" id="UP000678393">
    <property type="component" value="Unassembled WGS sequence"/>
</dbReference>
<gene>
    <name evidence="4" type="ORF">CUNI_LOCUS14798</name>
</gene>
<accession>A0A8S3ZN64</accession>
<dbReference type="Pfam" id="PF18972">
    <property type="entry name" value="Wheel"/>
    <property type="match status" value="1"/>
</dbReference>
<keyword evidence="1" id="KW-0677">Repeat</keyword>
<dbReference type="PANTHER" id="PTHR46035:SF1">
    <property type="entry name" value="TETRATRICOPEPTIDE REPEAT PROTEIN 4"/>
    <property type="match status" value="1"/>
</dbReference>
<keyword evidence="2" id="KW-0802">TPR repeat</keyword>
<dbReference type="GO" id="GO:0030544">
    <property type="term" value="F:Hsp70 protein binding"/>
    <property type="evidence" value="ECO:0007669"/>
    <property type="project" value="TreeGrafter"/>
</dbReference>